<keyword evidence="4" id="KW-1185">Reference proteome</keyword>
<protein>
    <submittedName>
        <fullName evidence="3">Uncharacterized protein</fullName>
    </submittedName>
</protein>
<evidence type="ECO:0000256" key="2">
    <source>
        <dbReference type="SAM" id="MobiDB-lite"/>
    </source>
</evidence>
<dbReference type="AlphaFoldDB" id="A0AB34FTR1"/>
<reference evidence="3" key="1">
    <citation type="submission" date="2023-01" db="EMBL/GenBank/DDBJ databases">
        <title>The growth and conidiation of Purpureocillium lavendulum are regulated by nitrogen source and histone H3K14 acetylation.</title>
        <authorList>
            <person name="Tang P."/>
            <person name="Han J."/>
            <person name="Zhang C."/>
            <person name="Tang P."/>
            <person name="Qi F."/>
            <person name="Zhang K."/>
            <person name="Liang L."/>
        </authorList>
    </citation>
    <scope>NUCLEOTIDE SEQUENCE</scope>
    <source>
        <strain evidence="3">YMF1.00683</strain>
    </source>
</reference>
<feature type="compositionally biased region" description="Basic and acidic residues" evidence="2">
    <location>
        <begin position="26"/>
        <end position="35"/>
    </location>
</feature>
<feature type="compositionally biased region" description="Low complexity" evidence="2">
    <location>
        <begin position="185"/>
        <end position="196"/>
    </location>
</feature>
<evidence type="ECO:0000313" key="3">
    <source>
        <dbReference type="EMBL" id="KAJ6442249.1"/>
    </source>
</evidence>
<feature type="compositionally biased region" description="Basic and acidic residues" evidence="2">
    <location>
        <begin position="113"/>
        <end position="122"/>
    </location>
</feature>
<feature type="region of interest" description="Disordered" evidence="2">
    <location>
        <begin position="97"/>
        <end position="281"/>
    </location>
</feature>
<feature type="compositionally biased region" description="Pro residues" evidence="2">
    <location>
        <begin position="161"/>
        <end position="172"/>
    </location>
</feature>
<evidence type="ECO:0000313" key="4">
    <source>
        <dbReference type="Proteomes" id="UP001163105"/>
    </source>
</evidence>
<feature type="coiled-coil region" evidence="1">
    <location>
        <begin position="344"/>
        <end position="378"/>
    </location>
</feature>
<feature type="region of interest" description="Disordered" evidence="2">
    <location>
        <begin position="20"/>
        <end position="67"/>
    </location>
</feature>
<dbReference type="EMBL" id="JAQHRD010000004">
    <property type="protein sequence ID" value="KAJ6442249.1"/>
    <property type="molecule type" value="Genomic_DNA"/>
</dbReference>
<keyword evidence="1" id="KW-0175">Coiled coil</keyword>
<proteinExistence type="predicted"/>
<comment type="caution">
    <text evidence="3">The sequence shown here is derived from an EMBL/GenBank/DDBJ whole genome shotgun (WGS) entry which is preliminary data.</text>
</comment>
<feature type="compositionally biased region" description="Pro residues" evidence="2">
    <location>
        <begin position="136"/>
        <end position="147"/>
    </location>
</feature>
<accession>A0AB34FTR1</accession>
<dbReference type="Proteomes" id="UP001163105">
    <property type="component" value="Unassembled WGS sequence"/>
</dbReference>
<name>A0AB34FTR1_9HYPO</name>
<evidence type="ECO:0000256" key="1">
    <source>
        <dbReference type="SAM" id="Coils"/>
    </source>
</evidence>
<feature type="compositionally biased region" description="Pro residues" evidence="2">
    <location>
        <begin position="54"/>
        <end position="64"/>
    </location>
</feature>
<organism evidence="3 4">
    <name type="scientific">Purpureocillium lavendulum</name>
    <dbReference type="NCBI Taxonomy" id="1247861"/>
    <lineage>
        <taxon>Eukaryota</taxon>
        <taxon>Fungi</taxon>
        <taxon>Dikarya</taxon>
        <taxon>Ascomycota</taxon>
        <taxon>Pezizomycotina</taxon>
        <taxon>Sordariomycetes</taxon>
        <taxon>Hypocreomycetidae</taxon>
        <taxon>Hypocreales</taxon>
        <taxon>Ophiocordycipitaceae</taxon>
        <taxon>Purpureocillium</taxon>
    </lineage>
</organism>
<sequence>MASSPIDTLDVDFDNDRDIAATASSHGDDDMKGSDGWRLASDASTASSRVTTPDPLPPPPPPTVPLSRILQAPFAGRAFDVPPTPLAPLPTHDVGIFRPHPPMKSSAAVALPRHADDADTRECTTPQYQQAAEPNQLPPQYPPPPPLARYGTRFLDDIGPAIPPPPPPPPGLASPNHIYEGSVHPPESLSSSLPLPRTTPVAPTFQQTRSLNRGTTNGRHHRRHNRSDYSDSSLSSRQRLEDTSWSSDASSEEDPIEYRNARQFPPSFPAPPRSFASIPRSRSLATNRITTWVSQYEKSRSPMRARSSGIALNKVSGEAASPDNESAVSDVSSYAEVELLWQQLKEKRARLGDIKTQMSQQRQELRRLRQLQNEADNAFMSVIRPMLVSQRGILHTSVRILDSRVADMQDLRSNYHNRESEYETLELMVDDEEKQLNGLETRFFSLLAAGQTKVERAPLSAVSEDTHSTTPDVPIELRGISADRALEDVHPLYVKLTSAVGDLENAREELEDLYYVNHQYEFEAELKKTTGKSTTDDMEEFFEEFPDEEAKMKTDVATLEERVQRLKTTCENKGVMRKHMSLRMAYALDPSTKFEDMELEDEASILAQPKSLAHAVFPELVSQPIHVLAEPEPQTALKAYTSATNLPDDDPQKRDRQRLAAKEYSIDSFTRGQEGGGTGDFVNRWLLQQLRMSRLNVQLLHSTFLSSRSLKIRNLWRWQHDVIFYWWRDNTVDLTEGADPVHRITTIGSDYSSRLGTPEMSRAASDGQFGRPQRTLHRFDSDDAITVGG</sequence>
<gene>
    <name evidence="3" type="ORF">O9K51_05803</name>
</gene>
<feature type="compositionally biased region" description="Polar residues" evidence="2">
    <location>
        <begin position="123"/>
        <end position="133"/>
    </location>
</feature>
<feature type="coiled-coil region" evidence="1">
    <location>
        <begin position="408"/>
        <end position="442"/>
    </location>
</feature>